<feature type="domain" description="SH2" evidence="4">
    <location>
        <begin position="163"/>
        <end position="261"/>
    </location>
</feature>
<keyword evidence="6" id="KW-1185">Reference proteome</keyword>
<proteinExistence type="predicted"/>
<dbReference type="AlphaFoldDB" id="A0ABD0XZX7"/>
<accession>A0ABD0XZX7</accession>
<dbReference type="PROSITE" id="PS50001">
    <property type="entry name" value="SH2"/>
    <property type="match status" value="1"/>
</dbReference>
<evidence type="ECO:0000313" key="5">
    <source>
        <dbReference type="EMBL" id="KAL1116756.1"/>
    </source>
</evidence>
<evidence type="ECO:0000313" key="6">
    <source>
        <dbReference type="Proteomes" id="UP001558652"/>
    </source>
</evidence>
<reference evidence="5 6" key="1">
    <citation type="submission" date="2024-07" db="EMBL/GenBank/DDBJ databases">
        <title>Chromosome-level genome assembly of the water stick insect Ranatra chinensis (Heteroptera: Nepidae).</title>
        <authorList>
            <person name="Liu X."/>
        </authorList>
    </citation>
    <scope>NUCLEOTIDE SEQUENCE [LARGE SCALE GENOMIC DNA]</scope>
    <source>
        <strain evidence="5">Cailab_2021Rc</strain>
        <tissue evidence="5">Muscle</tissue>
    </source>
</reference>
<dbReference type="Pfam" id="PF00017">
    <property type="entry name" value="SH2"/>
    <property type="match status" value="1"/>
</dbReference>
<keyword evidence="1 2" id="KW-0727">SH2 domain</keyword>
<dbReference type="InterPro" id="IPR000980">
    <property type="entry name" value="SH2"/>
</dbReference>
<feature type="compositionally biased region" description="Polar residues" evidence="3">
    <location>
        <begin position="305"/>
        <end position="317"/>
    </location>
</feature>
<feature type="compositionally biased region" description="Polar residues" evidence="3">
    <location>
        <begin position="268"/>
        <end position="278"/>
    </location>
</feature>
<sequence>ELQVVADLSEYEVYNCLNAKNHLRAPTEFGICLRPKGDEDFASSLCLSCDCQRDRACWLTAMRLAKYGKQLRENYRAFKNKQVDSISPKEYNSYSVSHESVRSRVAMDFTGSVGRIVEDPIEAKAIAISEGLAWKRRWKGNNTLTLARSRRGASGDVHLGQPWFHKTLTRQQAATLVSSHNTQDGVFLVRESRSNSGSYVLTFKCGGKVIHMPIQPVMDPVRDALCYTLDSGVTKFYDLLQLVEFYQLNAGCLPTRLTHYLVQHNYQTGSSQPHQKQPSSEKHLLATTSAVVASTSNDSHIPLQQPHTSSPQSRQRY</sequence>
<dbReference type="Proteomes" id="UP001558652">
    <property type="component" value="Unassembled WGS sequence"/>
</dbReference>
<evidence type="ECO:0000256" key="2">
    <source>
        <dbReference type="PROSITE-ProRule" id="PRU00191"/>
    </source>
</evidence>
<organism evidence="5 6">
    <name type="scientific">Ranatra chinensis</name>
    <dbReference type="NCBI Taxonomy" id="642074"/>
    <lineage>
        <taxon>Eukaryota</taxon>
        <taxon>Metazoa</taxon>
        <taxon>Ecdysozoa</taxon>
        <taxon>Arthropoda</taxon>
        <taxon>Hexapoda</taxon>
        <taxon>Insecta</taxon>
        <taxon>Pterygota</taxon>
        <taxon>Neoptera</taxon>
        <taxon>Paraneoptera</taxon>
        <taxon>Hemiptera</taxon>
        <taxon>Heteroptera</taxon>
        <taxon>Panheteroptera</taxon>
        <taxon>Nepomorpha</taxon>
        <taxon>Nepidae</taxon>
        <taxon>Ranatrinae</taxon>
        <taxon>Ranatra</taxon>
    </lineage>
</organism>
<feature type="region of interest" description="Disordered" evidence="3">
    <location>
        <begin position="268"/>
        <end position="317"/>
    </location>
</feature>
<evidence type="ECO:0000256" key="1">
    <source>
        <dbReference type="ARBA" id="ARBA00022999"/>
    </source>
</evidence>
<dbReference type="Gene3D" id="3.30.505.10">
    <property type="entry name" value="SH2 domain"/>
    <property type="match status" value="1"/>
</dbReference>
<dbReference type="PANTHER" id="PTHR11243">
    <property type="entry name" value="GROWTH FACTOR RECEPTOR-BOUND PROTEIN"/>
    <property type="match status" value="1"/>
</dbReference>
<feature type="compositionally biased region" description="Polar residues" evidence="3">
    <location>
        <begin position="286"/>
        <end position="299"/>
    </location>
</feature>
<dbReference type="SUPFAM" id="SSF55550">
    <property type="entry name" value="SH2 domain"/>
    <property type="match status" value="1"/>
</dbReference>
<gene>
    <name evidence="5" type="ORF">AAG570_005228</name>
</gene>
<dbReference type="InterPro" id="IPR011993">
    <property type="entry name" value="PH-like_dom_sf"/>
</dbReference>
<dbReference type="Gene3D" id="2.30.29.30">
    <property type="entry name" value="Pleckstrin-homology domain (PH domain)/Phosphotyrosine-binding domain (PTB)"/>
    <property type="match status" value="1"/>
</dbReference>
<evidence type="ECO:0000256" key="3">
    <source>
        <dbReference type="SAM" id="MobiDB-lite"/>
    </source>
</evidence>
<dbReference type="InterPro" id="IPR039664">
    <property type="entry name" value="GRB/APBB1IP"/>
</dbReference>
<dbReference type="Pfam" id="PF08947">
    <property type="entry name" value="BPS"/>
    <property type="match status" value="1"/>
</dbReference>
<dbReference type="PRINTS" id="PR00401">
    <property type="entry name" value="SH2DOMAIN"/>
</dbReference>
<dbReference type="InterPro" id="IPR015042">
    <property type="entry name" value="BPS-dom"/>
</dbReference>
<dbReference type="PANTHER" id="PTHR11243:SF38">
    <property type="entry name" value="GROWTH FACTOR RECEPTOR-BOUND PROTEIN 14-LIKE ISOFORM X1"/>
    <property type="match status" value="1"/>
</dbReference>
<dbReference type="SMART" id="SM00252">
    <property type="entry name" value="SH2"/>
    <property type="match status" value="1"/>
</dbReference>
<evidence type="ECO:0000259" key="4">
    <source>
        <dbReference type="PROSITE" id="PS50001"/>
    </source>
</evidence>
<dbReference type="EMBL" id="JBFDAA010000017">
    <property type="protein sequence ID" value="KAL1116756.1"/>
    <property type="molecule type" value="Genomic_DNA"/>
</dbReference>
<feature type="non-terminal residue" evidence="5">
    <location>
        <position position="1"/>
    </location>
</feature>
<name>A0ABD0XZX7_9HEMI</name>
<comment type="caution">
    <text evidence="5">The sequence shown here is derived from an EMBL/GenBank/DDBJ whole genome shotgun (WGS) entry which is preliminary data.</text>
</comment>
<dbReference type="InterPro" id="IPR036860">
    <property type="entry name" value="SH2_dom_sf"/>
</dbReference>
<protein>
    <recommendedName>
        <fullName evidence="4">SH2 domain-containing protein</fullName>
    </recommendedName>
</protein>